<accession>A0A6A0AG85</accession>
<proteinExistence type="predicted"/>
<evidence type="ECO:0000313" key="2">
    <source>
        <dbReference type="Proteomes" id="UP000485058"/>
    </source>
</evidence>
<feature type="non-terminal residue" evidence="1">
    <location>
        <position position="1"/>
    </location>
</feature>
<comment type="caution">
    <text evidence="1">The sequence shown here is derived from an EMBL/GenBank/DDBJ whole genome shotgun (WGS) entry which is preliminary data.</text>
</comment>
<organism evidence="1 2">
    <name type="scientific">Haematococcus lacustris</name>
    <name type="common">Green alga</name>
    <name type="synonym">Haematococcus pluvialis</name>
    <dbReference type="NCBI Taxonomy" id="44745"/>
    <lineage>
        <taxon>Eukaryota</taxon>
        <taxon>Viridiplantae</taxon>
        <taxon>Chlorophyta</taxon>
        <taxon>core chlorophytes</taxon>
        <taxon>Chlorophyceae</taxon>
        <taxon>CS clade</taxon>
        <taxon>Chlamydomonadales</taxon>
        <taxon>Haematococcaceae</taxon>
        <taxon>Haematococcus</taxon>
    </lineage>
</organism>
<name>A0A6A0AG85_HAELA</name>
<evidence type="ECO:0000313" key="1">
    <source>
        <dbReference type="EMBL" id="GFH31675.1"/>
    </source>
</evidence>
<sequence length="120" mass="12335">MAPRKGANDWMNETSAAGTVDAMSLMALVASAEAASAAAGASLAAVLGMVAGHSNARAISLVRWGARALKETAFAALMTAIAQGSHSRRRSVRVEALSLRGWTKASNGSVLTVLDTMQHL</sequence>
<protein>
    <submittedName>
        <fullName evidence="1">CUE domain-containing protein</fullName>
    </submittedName>
</protein>
<feature type="non-terminal residue" evidence="1">
    <location>
        <position position="120"/>
    </location>
</feature>
<dbReference type="AlphaFoldDB" id="A0A6A0AG85"/>
<dbReference type="Proteomes" id="UP000485058">
    <property type="component" value="Unassembled WGS sequence"/>
</dbReference>
<keyword evidence="2" id="KW-1185">Reference proteome</keyword>
<reference evidence="1 2" key="1">
    <citation type="submission" date="2020-02" db="EMBL/GenBank/DDBJ databases">
        <title>Draft genome sequence of Haematococcus lacustris strain NIES-144.</title>
        <authorList>
            <person name="Morimoto D."/>
            <person name="Nakagawa S."/>
            <person name="Yoshida T."/>
            <person name="Sawayama S."/>
        </authorList>
    </citation>
    <scope>NUCLEOTIDE SEQUENCE [LARGE SCALE GENOMIC DNA]</scope>
    <source>
        <strain evidence="1 2">NIES-144</strain>
    </source>
</reference>
<dbReference type="EMBL" id="BLLF01005821">
    <property type="protein sequence ID" value="GFH31675.1"/>
    <property type="molecule type" value="Genomic_DNA"/>
</dbReference>
<gene>
    <name evidence="1" type="ORF">HaLaN_30761</name>
</gene>